<protein>
    <submittedName>
        <fullName evidence="1">Uncharacterized protein</fullName>
    </submittedName>
</protein>
<sequence length="212" mass="24040">MYLLRQFEELMRIASSNADRNKSLAANRRVEKQRELDRRRREEQKHQERIRRELALREQRRRQSDFEEMRARAISRLAVPAEKPPFSQDRPLPGVPPAKKNINGKNGTRMPAKASAGAEVLGIDLPGKMPVSRKRLESLQAGRPSAPALAASTVSYNELLNMADKTSTTQPQKRLRDCETGITEYPTKGSPADNPAAEAPWRYVLPYACTYD</sequence>
<comment type="caution">
    <text evidence="1">The sequence shown here is derived from an EMBL/GenBank/DDBJ whole genome shotgun (WGS) entry which is preliminary data.</text>
</comment>
<dbReference type="EMBL" id="JAMZIH010005913">
    <property type="protein sequence ID" value="KAJ1674507.1"/>
    <property type="molecule type" value="Genomic_DNA"/>
</dbReference>
<reference evidence="1" key="1">
    <citation type="submission" date="2022-06" db="EMBL/GenBank/DDBJ databases">
        <title>Phylogenomic reconstructions and comparative analyses of Kickxellomycotina fungi.</title>
        <authorList>
            <person name="Reynolds N.K."/>
            <person name="Stajich J.E."/>
            <person name="Barry K."/>
            <person name="Grigoriev I.V."/>
            <person name="Crous P."/>
            <person name="Smith M.E."/>
        </authorList>
    </citation>
    <scope>NUCLEOTIDE SEQUENCE</scope>
    <source>
        <strain evidence="1">RSA 2271</strain>
    </source>
</reference>
<name>A0ACC1HE99_9FUNG</name>
<gene>
    <name evidence="1" type="ORF">EV182_003141</name>
</gene>
<organism evidence="1 2">
    <name type="scientific">Spiromyces aspiralis</name>
    <dbReference type="NCBI Taxonomy" id="68401"/>
    <lineage>
        <taxon>Eukaryota</taxon>
        <taxon>Fungi</taxon>
        <taxon>Fungi incertae sedis</taxon>
        <taxon>Zoopagomycota</taxon>
        <taxon>Kickxellomycotina</taxon>
        <taxon>Kickxellomycetes</taxon>
        <taxon>Kickxellales</taxon>
        <taxon>Kickxellaceae</taxon>
        <taxon>Spiromyces</taxon>
    </lineage>
</organism>
<evidence type="ECO:0000313" key="2">
    <source>
        <dbReference type="Proteomes" id="UP001145114"/>
    </source>
</evidence>
<dbReference type="Proteomes" id="UP001145114">
    <property type="component" value="Unassembled WGS sequence"/>
</dbReference>
<keyword evidence="2" id="KW-1185">Reference proteome</keyword>
<evidence type="ECO:0000313" key="1">
    <source>
        <dbReference type="EMBL" id="KAJ1674507.1"/>
    </source>
</evidence>
<proteinExistence type="predicted"/>
<accession>A0ACC1HE99</accession>